<sequence>MNKRYIIITVLLCGCLTGVSNGFQLNPELDFYTPMSTMVVPDRTYLLTSNAYEWMDMGSGPESFETLLFLKFDTDSVPQEEVSQAWLRLGSGAGGTMGETSRPVLVSVHPVDRDISEMLDGTTSPRDFYVFNDHILDSVDSVMVFQDGVCYWDITDIVNNWILYQNTAGSEGYENLGLAITGRDDAGALDPNDNEHAGFWSSRAQSMPNAARPALFIIESEDPLDLPWLPEWSVNSGFSTQFWTLSGEAGRLEQGATADGYMENSFGQPYIEWEQEEEFAGSEIINPFLTWHPFADSPDGSAHPDWVGGVYGGVYRGAGGSYDQHTLSAFVPTGEEQGSLTVLVQYDWFDRGVVDVNVISGQEIFLENGFDVLVGTAGDHSWYRSTRAYELIDNPGEIEVEFIISGQEPYLASFSVTTALNTAVPQGPVRHINDYNFDGIINFCDFAVFALEWTQTEPPLFYDLTDSGFVGIEDLALFSESWLHTSLFRYLQQDN</sequence>
<gene>
    <name evidence="1" type="ORF">L21SP3_01675</name>
</gene>
<evidence type="ECO:0000313" key="1">
    <source>
        <dbReference type="EMBL" id="AQQ09856.1"/>
    </source>
</evidence>
<dbReference type="PROSITE" id="PS51257">
    <property type="entry name" value="PROKAR_LIPOPROTEIN"/>
    <property type="match status" value="1"/>
</dbReference>
<organism evidence="1 2">
    <name type="scientific">Sedimentisphaera cyanobacteriorum</name>
    <dbReference type="NCBI Taxonomy" id="1940790"/>
    <lineage>
        <taxon>Bacteria</taxon>
        <taxon>Pseudomonadati</taxon>
        <taxon>Planctomycetota</taxon>
        <taxon>Phycisphaerae</taxon>
        <taxon>Sedimentisphaerales</taxon>
        <taxon>Sedimentisphaeraceae</taxon>
        <taxon>Sedimentisphaera</taxon>
    </lineage>
</organism>
<accession>A0A1Q2HRI3</accession>
<proteinExistence type="predicted"/>
<protein>
    <submittedName>
        <fullName evidence="1">Uncharacterized protein</fullName>
    </submittedName>
</protein>
<evidence type="ECO:0000313" key="2">
    <source>
        <dbReference type="Proteomes" id="UP000188273"/>
    </source>
</evidence>
<dbReference type="RefSeq" id="WP_077540549.1">
    <property type="nucleotide sequence ID" value="NZ_CP019633.1"/>
</dbReference>
<keyword evidence="2" id="KW-1185">Reference proteome</keyword>
<name>A0A1Q2HRI3_9BACT</name>
<dbReference type="KEGG" id="pbu:L21SP3_01675"/>
<dbReference type="EMBL" id="CP019633">
    <property type="protein sequence ID" value="AQQ09856.1"/>
    <property type="molecule type" value="Genomic_DNA"/>
</dbReference>
<reference evidence="2" key="1">
    <citation type="submission" date="2017-02" db="EMBL/GenBank/DDBJ databases">
        <title>Comparative genomics and description of representatives of a novel lineage of planctomycetes thriving in anoxic sediments.</title>
        <authorList>
            <person name="Spring S."/>
            <person name="Bunk B."/>
            <person name="Sproer C."/>
            <person name="Klenk H.-P."/>
        </authorList>
    </citation>
    <scope>NUCLEOTIDE SEQUENCE [LARGE SCALE GENOMIC DNA]</scope>
    <source>
        <strain evidence="2">L21-RPul-D3</strain>
    </source>
</reference>
<dbReference type="Proteomes" id="UP000188273">
    <property type="component" value="Chromosome"/>
</dbReference>
<dbReference type="STRING" id="1940790.L21SP3_01675"/>
<dbReference type="AlphaFoldDB" id="A0A1Q2HRI3"/>